<dbReference type="InterPro" id="IPR011123">
    <property type="entry name" value="Y_Y_Y"/>
</dbReference>
<comment type="caution">
    <text evidence="6">The sequence shown here is derived from an EMBL/GenBank/DDBJ whole genome shotgun (WGS) entry which is preliminary data.</text>
</comment>
<organism evidence="6 7">
    <name type="scientific">Lysobacter korlensis</name>
    <dbReference type="NCBI Taxonomy" id="553636"/>
    <lineage>
        <taxon>Bacteria</taxon>
        <taxon>Pseudomonadati</taxon>
        <taxon>Pseudomonadota</taxon>
        <taxon>Gammaproteobacteria</taxon>
        <taxon>Lysobacterales</taxon>
        <taxon>Lysobacteraceae</taxon>
        <taxon>Lysobacter</taxon>
    </lineage>
</organism>
<keyword evidence="3" id="KW-1133">Transmembrane helix</keyword>
<evidence type="ECO:0000256" key="1">
    <source>
        <dbReference type="ARBA" id="ARBA00012528"/>
    </source>
</evidence>
<dbReference type="EC" id="2.7.7.65" evidence="1"/>
<evidence type="ECO:0000256" key="2">
    <source>
        <dbReference type="ARBA" id="ARBA00034247"/>
    </source>
</evidence>
<proteinExistence type="predicted"/>
<dbReference type="Pfam" id="PF00990">
    <property type="entry name" value="GGDEF"/>
    <property type="match status" value="1"/>
</dbReference>
<dbReference type="InterPro" id="IPR050469">
    <property type="entry name" value="Diguanylate_Cyclase"/>
</dbReference>
<name>A0ABV6S0F1_9GAMM</name>
<dbReference type="InterPro" id="IPR011047">
    <property type="entry name" value="Quinoprotein_ADH-like_sf"/>
</dbReference>
<dbReference type="Pfam" id="PF07495">
    <property type="entry name" value="Y_Y_Y"/>
    <property type="match status" value="1"/>
</dbReference>
<keyword evidence="6" id="KW-0808">Transferase</keyword>
<dbReference type="Proteomes" id="UP001589896">
    <property type="component" value="Unassembled WGS sequence"/>
</dbReference>
<protein>
    <recommendedName>
        <fullName evidence="1">diguanylate cyclase</fullName>
        <ecNumber evidence="1">2.7.7.65</ecNumber>
    </recommendedName>
</protein>
<dbReference type="InterPro" id="IPR029787">
    <property type="entry name" value="Nucleotide_cyclase"/>
</dbReference>
<dbReference type="PROSITE" id="PS50887">
    <property type="entry name" value="GGDEF"/>
    <property type="match status" value="1"/>
</dbReference>
<dbReference type="PROSITE" id="PS51257">
    <property type="entry name" value="PROKAR_LIPOPROTEIN"/>
    <property type="match status" value="1"/>
</dbReference>
<dbReference type="InterPro" id="IPR043128">
    <property type="entry name" value="Rev_trsase/Diguanyl_cyclase"/>
</dbReference>
<dbReference type="SUPFAM" id="SSF50998">
    <property type="entry name" value="Quinoprotein alcohol dehydrogenase-like"/>
    <property type="match status" value="1"/>
</dbReference>
<keyword evidence="7" id="KW-1185">Reference proteome</keyword>
<evidence type="ECO:0000313" key="7">
    <source>
        <dbReference type="Proteomes" id="UP001589896"/>
    </source>
</evidence>
<dbReference type="InterPro" id="IPR015943">
    <property type="entry name" value="WD40/YVTN_repeat-like_dom_sf"/>
</dbReference>
<keyword evidence="6" id="KW-0548">Nucleotidyltransferase</keyword>
<dbReference type="RefSeq" id="WP_386677009.1">
    <property type="nucleotide sequence ID" value="NZ_JBHLTG010000017.1"/>
</dbReference>
<feature type="transmembrane region" description="Helical" evidence="3">
    <location>
        <begin position="753"/>
        <end position="771"/>
    </location>
</feature>
<dbReference type="Pfam" id="PF07494">
    <property type="entry name" value="Reg_prop"/>
    <property type="match status" value="2"/>
</dbReference>
<dbReference type="NCBIfam" id="TIGR00254">
    <property type="entry name" value="GGDEF"/>
    <property type="match status" value="1"/>
</dbReference>
<dbReference type="SMART" id="SM00267">
    <property type="entry name" value="GGDEF"/>
    <property type="match status" value="1"/>
</dbReference>
<dbReference type="Gene3D" id="2.60.40.10">
    <property type="entry name" value="Immunoglobulins"/>
    <property type="match status" value="1"/>
</dbReference>
<dbReference type="Gene3D" id="2.130.10.10">
    <property type="entry name" value="YVTN repeat-like/Quinoprotein amine dehydrogenase"/>
    <property type="match status" value="3"/>
</dbReference>
<dbReference type="Gene3D" id="3.30.70.270">
    <property type="match status" value="1"/>
</dbReference>
<keyword evidence="4" id="KW-0732">Signal</keyword>
<reference evidence="6 7" key="1">
    <citation type="submission" date="2024-09" db="EMBL/GenBank/DDBJ databases">
        <authorList>
            <person name="Sun Q."/>
            <person name="Mori K."/>
        </authorList>
    </citation>
    <scope>NUCLEOTIDE SEQUENCE [LARGE SCALE GENOMIC DNA]</scope>
    <source>
        <strain evidence="6 7">KCTC 23076</strain>
    </source>
</reference>
<feature type="domain" description="GGDEF" evidence="5">
    <location>
        <begin position="844"/>
        <end position="983"/>
    </location>
</feature>
<keyword evidence="3" id="KW-0472">Membrane</keyword>
<dbReference type="GO" id="GO:0052621">
    <property type="term" value="F:diguanylate cyclase activity"/>
    <property type="evidence" value="ECO:0007669"/>
    <property type="project" value="UniProtKB-EC"/>
</dbReference>
<evidence type="ECO:0000256" key="3">
    <source>
        <dbReference type="SAM" id="Phobius"/>
    </source>
</evidence>
<dbReference type="CDD" id="cd01949">
    <property type="entry name" value="GGDEF"/>
    <property type="match status" value="1"/>
</dbReference>
<feature type="signal peptide" evidence="4">
    <location>
        <begin position="1"/>
        <end position="22"/>
    </location>
</feature>
<feature type="chain" id="PRO_5047224008" description="diguanylate cyclase" evidence="4">
    <location>
        <begin position="23"/>
        <end position="1024"/>
    </location>
</feature>
<gene>
    <name evidence="6" type="ORF">ACFFGH_33250</name>
</gene>
<dbReference type="PANTHER" id="PTHR45138">
    <property type="entry name" value="REGULATORY COMPONENTS OF SENSORY TRANSDUCTION SYSTEM"/>
    <property type="match status" value="1"/>
</dbReference>
<keyword evidence="3" id="KW-0812">Transmembrane</keyword>
<dbReference type="InterPro" id="IPR000160">
    <property type="entry name" value="GGDEF_dom"/>
</dbReference>
<sequence>MRKLPALLIGLALACMPAASIALDPEDALHQHVRGSWSIQEGLPQISAIAITQDRDGYVWVGTQAGLARFDGVRFTAYTPESTPGLAGMFVRSLHTGRDGRIWIGTYKGVTVRDRSGFTHVPVADPTRFPSIDVAAIAEGASGTIWVAASEGLFRVEDGRLHHVEGSPSPAASLLPQRSGLLVGGRSAVHYRTASGWQRSALPTEAENAAVNRLVRTQGRLWAATAFGLYHYDAATGWQAFEAPQLRATPLELLYPDSDGNLWVGGDTGMARIRDGRLAEFVPADGPGGIQGARVAYEDREGSLWVGSQWEGLTRLWDSWVQRFSVAEGLDERIVWSVSPDPDGRRIWTGTNDGLSVLEGGRYRTVVPGTRLPHPQGYNLLAEDDRIWVGTRRGLVIVRPQPDGSARVEQPAFLAPLAGLQINGIVREGDAYWIPTSDGLFALRGERLQRYGKDEGLTDARVRYLHLADDGRLLVGTQSGLYERRGERFVEIGEDRGLPPNLDVTSIVTLDGGQMVLGTLGERIHFFDGRRWIEFDEPHGMPRNSPFFLAHHDGYIWATGIRGITRAPLADLRAFAAGRIKRVRGEMLLNERGDPMSGQQGYCCNGAGTSKGFLRDGTLWLPSRDGVVAMDTDAIVKNRTVPHAVVERVQVEDRWQPAVAIAGETLPAGARDLSFEFTVLSFQDPKSVGIEYRLVGYDREWRQADPFNRSARYTNLPPGDYAFEVRGANNAGVATAKAARLAFSVQPRFHETALFYALSVLLLATLVYAGYRLQQHRYRARQRELENLVQQRTEALEIANHRLEEASQTDPLTALRNRRYMANQIPADLAYYDRQRQQATRPDDAMVFALVDIDFFKAVNDNHGHRAGDRVLQQFAQVLGRLVRSGDYVVRWGGEEFLVVFRPMPTRNLTMIGDRIRAAVAEHEFDVGTGTPLRLTCSTGLAEYPLFRDHRTQLGWETMVELADQALYYVKSHGRDGWAAFRPTPTTDITTLLQELQQGADAVIEEGRLQLLGTKTDAAAVDDH</sequence>
<dbReference type="InterPro" id="IPR011110">
    <property type="entry name" value="Reg_prop"/>
</dbReference>
<evidence type="ECO:0000256" key="4">
    <source>
        <dbReference type="SAM" id="SignalP"/>
    </source>
</evidence>
<dbReference type="InterPro" id="IPR013783">
    <property type="entry name" value="Ig-like_fold"/>
</dbReference>
<dbReference type="PANTHER" id="PTHR45138:SF9">
    <property type="entry name" value="DIGUANYLATE CYCLASE DGCM-RELATED"/>
    <property type="match status" value="1"/>
</dbReference>
<evidence type="ECO:0000259" key="5">
    <source>
        <dbReference type="PROSITE" id="PS50887"/>
    </source>
</evidence>
<dbReference type="EMBL" id="JBHLTG010000017">
    <property type="protein sequence ID" value="MFC0682724.1"/>
    <property type="molecule type" value="Genomic_DNA"/>
</dbReference>
<dbReference type="SUPFAM" id="SSF63829">
    <property type="entry name" value="Calcium-dependent phosphotriesterase"/>
    <property type="match status" value="2"/>
</dbReference>
<dbReference type="SUPFAM" id="SSF55073">
    <property type="entry name" value="Nucleotide cyclase"/>
    <property type="match status" value="1"/>
</dbReference>
<evidence type="ECO:0000313" key="6">
    <source>
        <dbReference type="EMBL" id="MFC0682724.1"/>
    </source>
</evidence>
<comment type="catalytic activity">
    <reaction evidence="2">
        <text>2 GTP = 3',3'-c-di-GMP + 2 diphosphate</text>
        <dbReference type="Rhea" id="RHEA:24898"/>
        <dbReference type="ChEBI" id="CHEBI:33019"/>
        <dbReference type="ChEBI" id="CHEBI:37565"/>
        <dbReference type="ChEBI" id="CHEBI:58805"/>
        <dbReference type="EC" id="2.7.7.65"/>
    </reaction>
</comment>
<accession>A0ABV6S0F1</accession>